<feature type="domain" description="Radical SAM core" evidence="1">
    <location>
        <begin position="157"/>
        <end position="397"/>
    </location>
</feature>
<dbReference type="SFLD" id="SFLDG01082">
    <property type="entry name" value="B12-binding_domain_containing"/>
    <property type="match status" value="1"/>
</dbReference>
<dbReference type="GO" id="GO:0006779">
    <property type="term" value="P:porphyrin-containing compound biosynthetic process"/>
    <property type="evidence" value="ECO:0007669"/>
    <property type="project" value="TreeGrafter"/>
</dbReference>
<reference evidence="2 3" key="1">
    <citation type="submission" date="2016-11" db="EMBL/GenBank/DDBJ databases">
        <authorList>
            <person name="Jaros S."/>
            <person name="Januszkiewicz K."/>
            <person name="Wedrychowicz H."/>
        </authorList>
    </citation>
    <scope>NUCLEOTIDE SEQUENCE [LARGE SCALE GENOMIC DNA]</scope>
    <source>
        <strain evidence="2 3">DSM 3090</strain>
    </source>
</reference>
<dbReference type="NCBIfam" id="TIGR03994">
    <property type="entry name" value="rSAM_HemZ"/>
    <property type="match status" value="1"/>
</dbReference>
<dbReference type="SFLD" id="SFLDS00029">
    <property type="entry name" value="Radical_SAM"/>
    <property type="match status" value="1"/>
</dbReference>
<sequence>MIKKVEYRQKLNVRLNKEEYKYDVFQMINLYLPFCHVEFSEQSFENNTDTDINIDIDDEKIEIESMGKMYAYIVDKRFTLKEEVKKAVFKYFSKETNKYMPWGTLIGIRPSKRAMKLLVDGKSHEEIIQHFKDVALTSEEKAKLCIEVAKREMKYIHPQQKKVSLYIGMAFCPTRCLYCSFAANPIAGFKHEIIEAYVDCLCREIGSMASYITQHNLQIHTVYFGGGTPTSVDELLFERVMKCIHHNLLKDHSVSEFTVECGRPDSISGEKLSTMKKYGVSRISINPQSMNDDTLKLIGRNHTSEQIKHVFKMARQMEFNDINMDIIVGLPGEKLHHIEKTLECIKSFKPDSFTVHGLSVKRASRLYDNIINDVKYEIASQDELNKMFISTAKCAKEMNMKPYYMYRQKNMVGNMENIGYSIHGKESVYNIEMMEDRETIIAIGADAVTKVVNLSNDKIERFGNVKDVKLYIDRIEEMIEKKIQLLDTIYS</sequence>
<keyword evidence="3" id="KW-1185">Reference proteome</keyword>
<organism evidence="2 3">
    <name type="scientific">Hathewaya proteolytica DSM 3090</name>
    <dbReference type="NCBI Taxonomy" id="1121331"/>
    <lineage>
        <taxon>Bacteria</taxon>
        <taxon>Bacillati</taxon>
        <taxon>Bacillota</taxon>
        <taxon>Clostridia</taxon>
        <taxon>Eubacteriales</taxon>
        <taxon>Clostridiaceae</taxon>
        <taxon>Hathewaya</taxon>
    </lineage>
</organism>
<dbReference type="InterPro" id="IPR023404">
    <property type="entry name" value="rSAM_horseshoe"/>
</dbReference>
<dbReference type="Gene3D" id="3.80.30.20">
    <property type="entry name" value="tm_1862 like domain"/>
    <property type="match status" value="1"/>
</dbReference>
<evidence type="ECO:0000313" key="2">
    <source>
        <dbReference type="EMBL" id="SHK03997.1"/>
    </source>
</evidence>
<proteinExistence type="predicted"/>
<dbReference type="STRING" id="1121331.SAMN02745248_01623"/>
<dbReference type="GO" id="GO:0003824">
    <property type="term" value="F:catalytic activity"/>
    <property type="evidence" value="ECO:0007669"/>
    <property type="project" value="InterPro"/>
</dbReference>
<gene>
    <name evidence="2" type="ORF">SAMN02745248_01623</name>
</gene>
<dbReference type="InterPro" id="IPR058240">
    <property type="entry name" value="rSAM_sf"/>
</dbReference>
<dbReference type="Pfam" id="PF04055">
    <property type="entry name" value="Radical_SAM"/>
    <property type="match status" value="1"/>
</dbReference>
<dbReference type="PANTHER" id="PTHR13932:SF1">
    <property type="entry name" value="OXYGEN-INDEPENDENT COPROPORPHYRINOGEN-III OXIDASE-LIKE PROTEIN HEMZ"/>
    <property type="match status" value="1"/>
</dbReference>
<dbReference type="SFLD" id="SFLDF00310">
    <property type="entry name" value="oxygen-independent_coproporphy"/>
    <property type="match status" value="1"/>
</dbReference>
<dbReference type="AlphaFoldDB" id="A0A1M6P7N4"/>
<dbReference type="RefSeq" id="WP_278319411.1">
    <property type="nucleotide sequence ID" value="NZ_FRAD01000012.1"/>
</dbReference>
<name>A0A1M6P7N4_9CLOT</name>
<dbReference type="EMBL" id="FRAD01000012">
    <property type="protein sequence ID" value="SHK03997.1"/>
    <property type="molecule type" value="Genomic_DNA"/>
</dbReference>
<dbReference type="CDD" id="cd01335">
    <property type="entry name" value="Radical_SAM"/>
    <property type="match status" value="1"/>
</dbReference>
<dbReference type="InterPro" id="IPR007197">
    <property type="entry name" value="rSAM"/>
</dbReference>
<evidence type="ECO:0000259" key="1">
    <source>
        <dbReference type="PROSITE" id="PS51918"/>
    </source>
</evidence>
<dbReference type="InterPro" id="IPR006638">
    <property type="entry name" value="Elp3/MiaA/NifB-like_rSAM"/>
</dbReference>
<dbReference type="PANTHER" id="PTHR13932">
    <property type="entry name" value="COPROPORPHYRINIGEN III OXIDASE"/>
    <property type="match status" value="1"/>
</dbReference>
<dbReference type="GO" id="GO:0005737">
    <property type="term" value="C:cytoplasm"/>
    <property type="evidence" value="ECO:0007669"/>
    <property type="project" value="TreeGrafter"/>
</dbReference>
<dbReference type="InterPro" id="IPR023995">
    <property type="entry name" value="HemZ"/>
</dbReference>
<protein>
    <submittedName>
        <fullName evidence="2">Oxygen-independent coproporphyrinogen-3 oxidase</fullName>
    </submittedName>
</protein>
<dbReference type="SMART" id="SM00729">
    <property type="entry name" value="Elp3"/>
    <property type="match status" value="1"/>
</dbReference>
<dbReference type="SFLD" id="SFLDG01065">
    <property type="entry name" value="anaerobic_coproporphyrinogen-I"/>
    <property type="match status" value="1"/>
</dbReference>
<dbReference type="Proteomes" id="UP000183952">
    <property type="component" value="Unassembled WGS sequence"/>
</dbReference>
<dbReference type="PROSITE" id="PS51918">
    <property type="entry name" value="RADICAL_SAM"/>
    <property type="match status" value="1"/>
</dbReference>
<dbReference type="NCBIfam" id="NF006060">
    <property type="entry name" value="PRK08207.1-3"/>
    <property type="match status" value="1"/>
</dbReference>
<dbReference type="InterPro" id="IPR034505">
    <property type="entry name" value="Coproporphyrinogen-III_oxidase"/>
</dbReference>
<accession>A0A1M6P7N4</accession>
<dbReference type="GO" id="GO:0051539">
    <property type="term" value="F:4 iron, 4 sulfur cluster binding"/>
    <property type="evidence" value="ECO:0007669"/>
    <property type="project" value="TreeGrafter"/>
</dbReference>
<dbReference type="SUPFAM" id="SSF102114">
    <property type="entry name" value="Radical SAM enzymes"/>
    <property type="match status" value="1"/>
</dbReference>
<evidence type="ECO:0000313" key="3">
    <source>
        <dbReference type="Proteomes" id="UP000183952"/>
    </source>
</evidence>